<proteinExistence type="predicted"/>
<dbReference type="PANTHER" id="PTHR10361">
    <property type="entry name" value="SODIUM-BILE ACID COTRANSPORTER"/>
    <property type="match status" value="1"/>
</dbReference>
<dbReference type="Pfam" id="PF01758">
    <property type="entry name" value="SBF"/>
    <property type="match status" value="1"/>
</dbReference>
<organism evidence="6 7">
    <name type="scientific">Patiriisocius hiemis</name>
    <dbReference type="NCBI Taxonomy" id="3075604"/>
    <lineage>
        <taxon>Bacteria</taxon>
        <taxon>Pseudomonadati</taxon>
        <taxon>Bacteroidota</taxon>
        <taxon>Flavobacteriia</taxon>
        <taxon>Flavobacteriales</taxon>
        <taxon>Flavobacteriaceae</taxon>
        <taxon>Patiriisocius</taxon>
    </lineage>
</organism>
<keyword evidence="7" id="KW-1185">Reference proteome</keyword>
<evidence type="ECO:0000256" key="5">
    <source>
        <dbReference type="SAM" id="Phobius"/>
    </source>
</evidence>
<feature type="transmembrane region" description="Helical" evidence="5">
    <location>
        <begin position="6"/>
        <end position="26"/>
    </location>
</feature>
<feature type="transmembrane region" description="Helical" evidence="5">
    <location>
        <begin position="38"/>
        <end position="61"/>
    </location>
</feature>
<feature type="transmembrane region" description="Helical" evidence="5">
    <location>
        <begin position="170"/>
        <end position="188"/>
    </location>
</feature>
<reference evidence="6 7" key="1">
    <citation type="submission" date="2023-09" db="EMBL/GenBank/DDBJ databases">
        <authorList>
            <person name="Rey-Velasco X."/>
        </authorList>
    </citation>
    <scope>NUCLEOTIDE SEQUENCE [LARGE SCALE GENOMIC DNA]</scope>
    <source>
        <strain evidence="6 7">W242</strain>
    </source>
</reference>
<comment type="subcellular location">
    <subcellularLocation>
        <location evidence="1">Membrane</location>
        <topology evidence="1">Multi-pass membrane protein</topology>
    </subcellularLocation>
</comment>
<keyword evidence="3 5" id="KW-1133">Transmembrane helix</keyword>
<keyword evidence="2 5" id="KW-0812">Transmembrane</keyword>
<dbReference type="Proteomes" id="UP001254488">
    <property type="component" value="Unassembled WGS sequence"/>
</dbReference>
<dbReference type="InterPro" id="IPR038770">
    <property type="entry name" value="Na+/solute_symporter_sf"/>
</dbReference>
<accession>A0ABU2Y8A6</accession>
<evidence type="ECO:0000256" key="1">
    <source>
        <dbReference type="ARBA" id="ARBA00004141"/>
    </source>
</evidence>
<gene>
    <name evidence="6" type="ORF">RM538_00275</name>
</gene>
<comment type="caution">
    <text evidence="6">The sequence shown here is derived from an EMBL/GenBank/DDBJ whole genome shotgun (WGS) entry which is preliminary data.</text>
</comment>
<feature type="transmembrane region" description="Helical" evidence="5">
    <location>
        <begin position="94"/>
        <end position="118"/>
    </location>
</feature>
<dbReference type="PANTHER" id="PTHR10361:SF24">
    <property type="entry name" value="P3 PROTEIN"/>
    <property type="match status" value="1"/>
</dbReference>
<feature type="transmembrane region" description="Helical" evidence="5">
    <location>
        <begin position="258"/>
        <end position="279"/>
    </location>
</feature>
<evidence type="ECO:0000256" key="4">
    <source>
        <dbReference type="ARBA" id="ARBA00023136"/>
    </source>
</evidence>
<dbReference type="EMBL" id="JAVRHZ010000001">
    <property type="protein sequence ID" value="MDT0554421.1"/>
    <property type="molecule type" value="Genomic_DNA"/>
</dbReference>
<sequence length="285" mass="31001">MDSTSTLILGIALIIVMLGMGLSLTTTDFKRTIFYPKAVFVGLVNQLIFLPLIGFCIVLMFPLEPEIAIGVMILAACPGGPTSNLISHLAKGDLALSVTLTALSSLITILTIPFIVNFALENFLDRSQLIELDTLQTIFQIFSIVVLPIGIGMLVRRYRQTFAEKMQRPVKIFSAIVLAVIIIVLVIKERENFVAYFKDAGLATLVLNIATMLVGYFSAIIFKVNRKQAISISVESGIQNGTLAITIAVVLLGNTAFAIAPAVYSLLMFFTGGVVIYYGTRTIKK</sequence>
<name>A0ABU2Y8A6_9FLAO</name>
<feature type="transmembrane region" description="Helical" evidence="5">
    <location>
        <begin position="67"/>
        <end position="87"/>
    </location>
</feature>
<evidence type="ECO:0000256" key="2">
    <source>
        <dbReference type="ARBA" id="ARBA00022692"/>
    </source>
</evidence>
<dbReference type="RefSeq" id="WP_311331387.1">
    <property type="nucleotide sequence ID" value="NZ_JAVRHZ010000001.1"/>
</dbReference>
<dbReference type="InterPro" id="IPR002657">
    <property type="entry name" value="BilAc:Na_symport/Acr3"/>
</dbReference>
<dbReference type="Gene3D" id="1.20.1530.20">
    <property type="match status" value="1"/>
</dbReference>
<protein>
    <submittedName>
        <fullName evidence="6">Bile acid:sodium symporter family protein</fullName>
    </submittedName>
</protein>
<feature type="transmembrane region" description="Helical" evidence="5">
    <location>
        <begin position="138"/>
        <end position="158"/>
    </location>
</feature>
<feature type="transmembrane region" description="Helical" evidence="5">
    <location>
        <begin position="200"/>
        <end position="222"/>
    </location>
</feature>
<keyword evidence="4 5" id="KW-0472">Membrane</keyword>
<evidence type="ECO:0000313" key="6">
    <source>
        <dbReference type="EMBL" id="MDT0554421.1"/>
    </source>
</evidence>
<feature type="transmembrane region" description="Helical" evidence="5">
    <location>
        <begin position="229"/>
        <end position="252"/>
    </location>
</feature>
<evidence type="ECO:0000256" key="3">
    <source>
        <dbReference type="ARBA" id="ARBA00022989"/>
    </source>
</evidence>
<evidence type="ECO:0000313" key="7">
    <source>
        <dbReference type="Proteomes" id="UP001254488"/>
    </source>
</evidence>
<dbReference type="InterPro" id="IPR004710">
    <property type="entry name" value="Bilac:Na_transpt"/>
</dbReference>